<keyword evidence="6 7" id="KW-0315">Glutamine amidotransferase</keyword>
<evidence type="ECO:0000256" key="8">
    <source>
        <dbReference type="PIRNR" id="PIRNR000485"/>
    </source>
</evidence>
<dbReference type="PIRSF" id="PIRSF000485">
    <property type="entry name" value="Amd_phspho_trans"/>
    <property type="match status" value="1"/>
</dbReference>
<evidence type="ECO:0000256" key="2">
    <source>
        <dbReference type="ARBA" id="ARBA00010138"/>
    </source>
</evidence>
<evidence type="ECO:0000313" key="14">
    <source>
        <dbReference type="Proteomes" id="UP000292564"/>
    </source>
</evidence>
<dbReference type="GO" id="GO:0000287">
    <property type="term" value="F:magnesium ion binding"/>
    <property type="evidence" value="ECO:0007669"/>
    <property type="project" value="UniProtKB-UniRule"/>
</dbReference>
<feature type="binding site" evidence="7 10">
    <location>
        <position position="381"/>
    </location>
    <ligand>
        <name>Mg(2+)</name>
        <dbReference type="ChEBI" id="CHEBI:18420"/>
    </ligand>
</feature>
<evidence type="ECO:0000256" key="10">
    <source>
        <dbReference type="PIRSR" id="PIRSR000485-2"/>
    </source>
</evidence>
<keyword evidence="4 7" id="KW-0808">Transferase</keyword>
<evidence type="ECO:0000256" key="11">
    <source>
        <dbReference type="PIRSR" id="PIRSR000485-3"/>
    </source>
</evidence>
<sequence length="520" mass="54662">MPSGQGLVPSDGHARPRDACGVVGVLATAPARAADTGVAARAYQGLAALQHRGDQSAGIAAGAAGRRTGRVAGPGPVREALARADVDALRGDVAVGHVRYATAGGLGTANIQPIERQVGGVWFALAHNGNLVAAPQPADGSDLEPGASDSLTVATLLAEALAGGASSFEQALCDLLPKLTGAYSFVLTDGRSLYGLRDPKGLRPLCLGRGGDAWVFASETPALMEMDADFVREVEPGELVVADASGIRSVRPFPPESVEHRLCLFEFVYFSRPDGDLYDRSVYLTRWRAGAALAVHAPLPLDETRPEREVLVLPLPDSAIPAAEGYAARSGLPYGEPLVRNREHGRSFLAAAQGERERRAASKFRLIPELVRGKRLVVVDDSLVRGTTTRAVTAQLRAAGAAEVHLRIASPPWRWPCPLGIDVGSHGELAAATSTLSAIRDELGVDSLNYLPLDQLLDAVGAPAGQFCTGCLTGDYPVRVPTVPGQRPDDVLVPAPAGCVSRTVAHRTANHRSIRKEPQR</sequence>
<dbReference type="Gene3D" id="3.40.50.2020">
    <property type="match status" value="1"/>
</dbReference>
<keyword evidence="14" id="KW-1185">Reference proteome</keyword>
<proteinExistence type="inferred from homology"/>
<feature type="binding site" evidence="7 11">
    <location>
        <position position="263"/>
    </location>
    <ligand>
        <name>[4Fe-4S] cluster</name>
        <dbReference type="ChEBI" id="CHEBI:49883"/>
    </ligand>
</feature>
<evidence type="ECO:0000259" key="12">
    <source>
        <dbReference type="PROSITE" id="PS51278"/>
    </source>
</evidence>
<evidence type="ECO:0000313" key="13">
    <source>
        <dbReference type="EMBL" id="RZU54512.1"/>
    </source>
</evidence>
<dbReference type="InterPro" id="IPR017932">
    <property type="entry name" value="GATase_2_dom"/>
</dbReference>
<keyword evidence="3 7" id="KW-0328">Glycosyltransferase</keyword>
<name>A0A4Q7ZTG8_9ACTN</name>
<dbReference type="OrthoDB" id="9801213at2"/>
<keyword evidence="7" id="KW-0004">4Fe-4S</keyword>
<comment type="similarity">
    <text evidence="2 7 8">In the C-terminal section; belongs to the purine/pyrimidine phosphoribosyltransferase family.</text>
</comment>
<feature type="binding site" evidence="7 10">
    <location>
        <position position="380"/>
    </location>
    <ligand>
        <name>Mg(2+)</name>
        <dbReference type="ChEBI" id="CHEBI:18420"/>
    </ligand>
</feature>
<gene>
    <name evidence="7" type="primary">purF</name>
    <name evidence="13" type="ORF">EV385_6463</name>
</gene>
<feature type="binding site" evidence="7 11">
    <location>
        <position position="471"/>
    </location>
    <ligand>
        <name>[4Fe-4S] cluster</name>
        <dbReference type="ChEBI" id="CHEBI:49883"/>
    </ligand>
</feature>
<dbReference type="Proteomes" id="UP000292564">
    <property type="component" value="Unassembled WGS sequence"/>
</dbReference>
<dbReference type="InterPro" id="IPR029055">
    <property type="entry name" value="Ntn_hydrolases_N"/>
</dbReference>
<dbReference type="EMBL" id="SHKY01000001">
    <property type="protein sequence ID" value="RZU54512.1"/>
    <property type="molecule type" value="Genomic_DNA"/>
</dbReference>
<comment type="caution">
    <text evidence="13">The sequence shown here is derived from an EMBL/GenBank/DDBJ whole genome shotgun (WGS) entry which is preliminary data.</text>
</comment>
<dbReference type="InterPro" id="IPR000836">
    <property type="entry name" value="PRTase_dom"/>
</dbReference>
<feature type="domain" description="Glutamine amidotransferase type-2" evidence="12">
    <location>
        <begin position="20"/>
        <end position="245"/>
    </location>
</feature>
<dbReference type="EC" id="2.4.2.14" evidence="7"/>
<dbReference type="HAMAP" id="MF_01931">
    <property type="entry name" value="PurF"/>
    <property type="match status" value="1"/>
</dbReference>
<dbReference type="InterPro" id="IPR026869">
    <property type="entry name" value="EgtC-like"/>
</dbReference>
<keyword evidence="7 11" id="KW-0411">Iron-sulfur</keyword>
<comment type="catalytic activity">
    <reaction evidence="7 8">
        <text>5-phospho-beta-D-ribosylamine + L-glutamate + diphosphate = 5-phospho-alpha-D-ribose 1-diphosphate + L-glutamine + H2O</text>
        <dbReference type="Rhea" id="RHEA:14905"/>
        <dbReference type="ChEBI" id="CHEBI:15377"/>
        <dbReference type="ChEBI" id="CHEBI:29985"/>
        <dbReference type="ChEBI" id="CHEBI:33019"/>
        <dbReference type="ChEBI" id="CHEBI:58017"/>
        <dbReference type="ChEBI" id="CHEBI:58359"/>
        <dbReference type="ChEBI" id="CHEBI:58681"/>
        <dbReference type="EC" id="2.4.2.14"/>
    </reaction>
</comment>
<dbReference type="AlphaFoldDB" id="A0A4Q7ZTG8"/>
<feature type="active site" description="Nucleophile" evidence="7 9">
    <location>
        <position position="20"/>
    </location>
</feature>
<dbReference type="PROSITE" id="PS51278">
    <property type="entry name" value="GATASE_TYPE_2"/>
    <property type="match status" value="1"/>
</dbReference>
<reference evidence="13 14" key="1">
    <citation type="submission" date="2019-02" db="EMBL/GenBank/DDBJ databases">
        <title>Sequencing the genomes of 1000 actinobacteria strains.</title>
        <authorList>
            <person name="Klenk H.-P."/>
        </authorList>
    </citation>
    <scope>NUCLEOTIDE SEQUENCE [LARGE SCALE GENOMIC DNA]</scope>
    <source>
        <strain evidence="13 14">DSM 45162</strain>
    </source>
</reference>
<dbReference type="CDD" id="cd06223">
    <property type="entry name" value="PRTases_typeI"/>
    <property type="match status" value="1"/>
</dbReference>
<evidence type="ECO:0000256" key="3">
    <source>
        <dbReference type="ARBA" id="ARBA00022676"/>
    </source>
</evidence>
<evidence type="ECO:0000256" key="6">
    <source>
        <dbReference type="ARBA" id="ARBA00022962"/>
    </source>
</evidence>
<dbReference type="SUPFAM" id="SSF53271">
    <property type="entry name" value="PRTase-like"/>
    <property type="match status" value="1"/>
</dbReference>
<dbReference type="GO" id="GO:0006189">
    <property type="term" value="P:'de novo' IMP biosynthetic process"/>
    <property type="evidence" value="ECO:0007669"/>
    <property type="project" value="UniProtKB-UniRule"/>
</dbReference>
<dbReference type="GO" id="GO:0009113">
    <property type="term" value="P:purine nucleobase biosynthetic process"/>
    <property type="evidence" value="ECO:0007669"/>
    <property type="project" value="UniProtKB-UniRule"/>
</dbReference>
<comment type="cofactor">
    <cofactor evidence="7 11">
        <name>[4Fe-4S] cluster</name>
        <dbReference type="ChEBI" id="CHEBI:49883"/>
    </cofactor>
    <text evidence="7 11">Binds 1 [4Fe-4S] cluster per subunit.</text>
</comment>
<dbReference type="InterPro" id="IPR005854">
    <property type="entry name" value="PurF"/>
</dbReference>
<dbReference type="Pfam" id="PF13230">
    <property type="entry name" value="GATase_4"/>
    <property type="match status" value="1"/>
</dbReference>
<evidence type="ECO:0000256" key="9">
    <source>
        <dbReference type="PIRSR" id="PIRSR000485-1"/>
    </source>
</evidence>
<dbReference type="RefSeq" id="WP_130512855.1">
    <property type="nucleotide sequence ID" value="NZ_SHKY01000001.1"/>
</dbReference>
<keyword evidence="7 11" id="KW-0408">Iron</keyword>
<dbReference type="InterPro" id="IPR029057">
    <property type="entry name" value="PRTase-like"/>
</dbReference>
<dbReference type="SUPFAM" id="SSF56235">
    <property type="entry name" value="N-terminal nucleophile aminohydrolases (Ntn hydrolases)"/>
    <property type="match status" value="1"/>
</dbReference>
<keyword evidence="7 10" id="KW-0479">Metal-binding</keyword>
<accession>A0A4Q7ZTG8</accession>
<dbReference type="GO" id="GO:0051539">
    <property type="term" value="F:4 iron, 4 sulfur cluster binding"/>
    <property type="evidence" value="ECO:0007669"/>
    <property type="project" value="UniProtKB-KW"/>
</dbReference>
<keyword evidence="7 10" id="KW-0460">Magnesium</keyword>
<evidence type="ECO:0000256" key="7">
    <source>
        <dbReference type="HAMAP-Rule" id="MF_01931"/>
    </source>
</evidence>
<evidence type="ECO:0000256" key="4">
    <source>
        <dbReference type="ARBA" id="ARBA00022679"/>
    </source>
</evidence>
<keyword evidence="5 7" id="KW-0658">Purine biosynthesis</keyword>
<comment type="cofactor">
    <cofactor evidence="7 10">
        <name>Mg(2+)</name>
        <dbReference type="ChEBI" id="CHEBI:18420"/>
    </cofactor>
    <text evidence="7 10">Binds 1 Mg(2+) ion per subunit.</text>
</comment>
<feature type="binding site" evidence="7 11">
    <location>
        <position position="468"/>
    </location>
    <ligand>
        <name>[4Fe-4S] cluster</name>
        <dbReference type="ChEBI" id="CHEBI:49883"/>
    </ligand>
</feature>
<feature type="binding site" evidence="7 11">
    <location>
        <position position="417"/>
    </location>
    <ligand>
        <name>[4Fe-4S] cluster</name>
        <dbReference type="ChEBI" id="CHEBI:49883"/>
    </ligand>
</feature>
<dbReference type="GO" id="GO:0004044">
    <property type="term" value="F:amidophosphoribosyltransferase activity"/>
    <property type="evidence" value="ECO:0007669"/>
    <property type="project" value="UniProtKB-UniRule"/>
</dbReference>
<comment type="function">
    <text evidence="7">Catalyzes the formation of phosphoribosylamine from phosphoribosylpyrophosphate (PRPP) and glutamine.</text>
</comment>
<protein>
    <recommendedName>
        <fullName evidence="7">Amidophosphoribosyltransferase</fullName>
        <shortName evidence="7">ATase</shortName>
        <ecNumber evidence="7">2.4.2.14</ecNumber>
    </recommendedName>
    <alternativeName>
        <fullName evidence="7">Glutamine phosphoribosylpyrophosphate amidotransferase</fullName>
        <shortName evidence="7">GPATase</shortName>
    </alternativeName>
</protein>
<evidence type="ECO:0000256" key="1">
    <source>
        <dbReference type="ARBA" id="ARBA00005209"/>
    </source>
</evidence>
<dbReference type="NCBIfam" id="TIGR01134">
    <property type="entry name" value="purF"/>
    <property type="match status" value="1"/>
</dbReference>
<evidence type="ECO:0000256" key="5">
    <source>
        <dbReference type="ARBA" id="ARBA00022755"/>
    </source>
</evidence>
<comment type="pathway">
    <text evidence="1 7 8">Purine metabolism; IMP biosynthesis via de novo pathway; N(1)-(5-phospho-D-ribosyl)glycinamide from 5-phospho-alpha-D-ribose 1-diphosphate: step 1/2.</text>
</comment>
<dbReference type="UniPathway" id="UPA00074">
    <property type="reaction ID" value="UER00124"/>
</dbReference>
<organism evidence="13 14">
    <name type="scientific">Krasilnikovia cinnamomea</name>
    <dbReference type="NCBI Taxonomy" id="349313"/>
    <lineage>
        <taxon>Bacteria</taxon>
        <taxon>Bacillati</taxon>
        <taxon>Actinomycetota</taxon>
        <taxon>Actinomycetes</taxon>
        <taxon>Micromonosporales</taxon>
        <taxon>Micromonosporaceae</taxon>
        <taxon>Krasilnikovia</taxon>
    </lineage>
</organism>
<feature type="binding site" evidence="7 10">
    <location>
        <position position="318"/>
    </location>
    <ligand>
        <name>Mg(2+)</name>
        <dbReference type="ChEBI" id="CHEBI:18420"/>
    </ligand>
</feature>
<dbReference type="Gene3D" id="3.60.20.10">
    <property type="entry name" value="Glutamine Phosphoribosylpyrophosphate, subunit 1, domain 1"/>
    <property type="match status" value="1"/>
</dbReference>
<dbReference type="PANTHER" id="PTHR11907">
    <property type="entry name" value="AMIDOPHOSPHORIBOSYLTRANSFERASE"/>
    <property type="match status" value="1"/>
</dbReference>